<keyword evidence="2" id="KW-1185">Reference proteome</keyword>
<name>A0ACB8A2Z7_9AGAM</name>
<reference evidence="1" key="1">
    <citation type="journal article" date="2021" name="New Phytol.">
        <title>Evolutionary innovations through gain and loss of genes in the ectomycorrhizal Boletales.</title>
        <authorList>
            <person name="Wu G."/>
            <person name="Miyauchi S."/>
            <person name="Morin E."/>
            <person name="Kuo A."/>
            <person name="Drula E."/>
            <person name="Varga T."/>
            <person name="Kohler A."/>
            <person name="Feng B."/>
            <person name="Cao Y."/>
            <person name="Lipzen A."/>
            <person name="Daum C."/>
            <person name="Hundley H."/>
            <person name="Pangilinan J."/>
            <person name="Johnson J."/>
            <person name="Barry K."/>
            <person name="LaButti K."/>
            <person name="Ng V."/>
            <person name="Ahrendt S."/>
            <person name="Min B."/>
            <person name="Choi I.G."/>
            <person name="Park H."/>
            <person name="Plett J.M."/>
            <person name="Magnuson J."/>
            <person name="Spatafora J.W."/>
            <person name="Nagy L.G."/>
            <person name="Henrissat B."/>
            <person name="Grigoriev I.V."/>
            <person name="Yang Z.L."/>
            <person name="Xu J."/>
            <person name="Martin F.M."/>
        </authorList>
    </citation>
    <scope>NUCLEOTIDE SEQUENCE</scope>
    <source>
        <strain evidence="1">ATCC 28755</strain>
    </source>
</reference>
<dbReference type="Proteomes" id="UP000790377">
    <property type="component" value="Unassembled WGS sequence"/>
</dbReference>
<dbReference type="EMBL" id="MU267889">
    <property type="protein sequence ID" value="KAH7907606.1"/>
    <property type="molecule type" value="Genomic_DNA"/>
</dbReference>
<organism evidence="1 2">
    <name type="scientific">Hygrophoropsis aurantiaca</name>
    <dbReference type="NCBI Taxonomy" id="72124"/>
    <lineage>
        <taxon>Eukaryota</taxon>
        <taxon>Fungi</taxon>
        <taxon>Dikarya</taxon>
        <taxon>Basidiomycota</taxon>
        <taxon>Agaricomycotina</taxon>
        <taxon>Agaricomycetes</taxon>
        <taxon>Agaricomycetidae</taxon>
        <taxon>Boletales</taxon>
        <taxon>Coniophorineae</taxon>
        <taxon>Hygrophoropsidaceae</taxon>
        <taxon>Hygrophoropsis</taxon>
    </lineage>
</organism>
<comment type="caution">
    <text evidence="1">The sequence shown here is derived from an EMBL/GenBank/DDBJ whole genome shotgun (WGS) entry which is preliminary data.</text>
</comment>
<protein>
    <submittedName>
        <fullName evidence="1">Uncharacterized protein</fullName>
    </submittedName>
</protein>
<accession>A0ACB8A2Z7</accession>
<evidence type="ECO:0000313" key="1">
    <source>
        <dbReference type="EMBL" id="KAH7907606.1"/>
    </source>
</evidence>
<gene>
    <name evidence="1" type="ORF">BJ138DRAFT_1159767</name>
</gene>
<proteinExistence type="predicted"/>
<evidence type="ECO:0000313" key="2">
    <source>
        <dbReference type="Proteomes" id="UP000790377"/>
    </source>
</evidence>
<sequence length="480" mass="54234">MFPSFGMDRIVKFFRGHPGGVAPINSLPVETLSNIFFFTIHRDPSIDQCGMTLKRCTWVCRYWRQVALNDTRLWSLAIDPLDSEIWVKEMLFRSRDTPFRIEVDFETLQLDPSLPRHDATTRNVLLAMQFMHRVRHFRITAPSALCLELLSKLTQPLTLLSSLYVINADEEPDFADDLLLAPYLPARLFELDFPNLDTFSITGWNFDWDQIKFTSLTQLHVIFSAVECAARPTFQQLSLVLMKLPLLTAVSLKNILPAAIPSAASHHIPLEYLEIMRLEGDAQECTNLLNILEHPACTMIQLICYNIPFPFSAYTPIVGIIRDKFSGHQLHTLDLHFRPCSFGLWGSSDTSDEANLNLEAIELAFQWYPSIPSGTKTLDSPDFLPLALVLPSAGVDVLRISGHPQLTVSTSMWSLLLSHFREVEVLELVAVPLQGLLPLLLTGTREFLPRLAKIIGSSDDEGIMDRFIEARSDNVEAKDA</sequence>